<dbReference type="Pfam" id="PF03544">
    <property type="entry name" value="TonB_C"/>
    <property type="match status" value="1"/>
</dbReference>
<reference evidence="3" key="1">
    <citation type="journal article" date="2019" name="Int. J. Syst. Evol. Microbiol.">
        <title>The Global Catalogue of Microorganisms (GCM) 10K type strain sequencing project: providing services to taxonomists for standard genome sequencing and annotation.</title>
        <authorList>
            <consortium name="The Broad Institute Genomics Platform"/>
            <consortium name="The Broad Institute Genome Sequencing Center for Infectious Disease"/>
            <person name="Wu L."/>
            <person name="Ma J."/>
        </authorList>
    </citation>
    <scope>NUCLEOTIDE SEQUENCE [LARGE SCALE GENOMIC DNA]</scope>
    <source>
        <strain evidence="3">CGMCC 1.15461</strain>
    </source>
</reference>
<protein>
    <recommendedName>
        <fullName evidence="1">TonB C-terminal domain-containing protein</fullName>
    </recommendedName>
</protein>
<feature type="domain" description="TonB C-terminal" evidence="1">
    <location>
        <begin position="67"/>
        <end position="130"/>
    </location>
</feature>
<gene>
    <name evidence="2" type="ORF">GCM10007424_07020</name>
</gene>
<keyword evidence="3" id="KW-1185">Reference proteome</keyword>
<dbReference type="Gene3D" id="3.30.1150.10">
    <property type="match status" value="1"/>
</dbReference>
<comment type="caution">
    <text evidence="2">The sequence shown here is derived from an EMBL/GenBank/DDBJ whole genome shotgun (WGS) entry which is preliminary data.</text>
</comment>
<dbReference type="EMBL" id="BMJE01000002">
    <property type="protein sequence ID" value="GGB69645.1"/>
    <property type="molecule type" value="Genomic_DNA"/>
</dbReference>
<dbReference type="SUPFAM" id="SSF74653">
    <property type="entry name" value="TolA/TonB C-terminal domain"/>
    <property type="match status" value="1"/>
</dbReference>
<sequence length="137" mass="15467">MLSLSEEANAQEKSKTEKFEGIPLVEQQLSYAASELTKQPEYSDGGMQGFYTYVYKHFKVPKVNKDMTARIYLSFVIEKDGSMSNIKILRDPGYGMGDEAVRVLKSMDQKWIPGELNGEKVSANYNLPITINITSKK</sequence>
<name>A0ABQ1JI84_9FLAO</name>
<organism evidence="2 3">
    <name type="scientific">Flavobacterium suaedae</name>
    <dbReference type="NCBI Taxonomy" id="1767027"/>
    <lineage>
        <taxon>Bacteria</taxon>
        <taxon>Pseudomonadati</taxon>
        <taxon>Bacteroidota</taxon>
        <taxon>Flavobacteriia</taxon>
        <taxon>Flavobacteriales</taxon>
        <taxon>Flavobacteriaceae</taxon>
        <taxon>Flavobacterium</taxon>
    </lineage>
</organism>
<evidence type="ECO:0000313" key="2">
    <source>
        <dbReference type="EMBL" id="GGB69645.1"/>
    </source>
</evidence>
<evidence type="ECO:0000313" key="3">
    <source>
        <dbReference type="Proteomes" id="UP000615760"/>
    </source>
</evidence>
<evidence type="ECO:0000259" key="1">
    <source>
        <dbReference type="Pfam" id="PF03544"/>
    </source>
</evidence>
<dbReference type="Proteomes" id="UP000615760">
    <property type="component" value="Unassembled WGS sequence"/>
</dbReference>
<dbReference type="InterPro" id="IPR037682">
    <property type="entry name" value="TonB_C"/>
</dbReference>
<accession>A0ABQ1JI84</accession>
<proteinExistence type="predicted"/>